<dbReference type="Pfam" id="PF00173">
    <property type="entry name" value="Cyt-b5"/>
    <property type="match status" value="1"/>
</dbReference>
<name>C1MGX5_MICPC</name>
<dbReference type="GO" id="GO:0046872">
    <property type="term" value="F:metal ion binding"/>
    <property type="evidence" value="ECO:0007669"/>
    <property type="project" value="UniProtKB-KW"/>
</dbReference>
<evidence type="ECO:0000313" key="10">
    <source>
        <dbReference type="EMBL" id="EEH60648.1"/>
    </source>
</evidence>
<dbReference type="GeneID" id="9680779"/>
<dbReference type="Pfam" id="PF02770">
    <property type="entry name" value="Acyl-CoA_dh_M"/>
    <property type="match status" value="1"/>
</dbReference>
<evidence type="ECO:0000256" key="7">
    <source>
        <dbReference type="ARBA" id="ARBA00023002"/>
    </source>
</evidence>
<dbReference type="SUPFAM" id="SSF55856">
    <property type="entry name" value="Cytochrome b5-like heme/steroid binding domain"/>
    <property type="match status" value="1"/>
</dbReference>
<keyword evidence="4" id="KW-0285">Flavoprotein</keyword>
<keyword evidence="5" id="KW-0479">Metal-binding</keyword>
<evidence type="ECO:0000256" key="3">
    <source>
        <dbReference type="ARBA" id="ARBA00022617"/>
    </source>
</evidence>
<dbReference type="GO" id="GO:0033539">
    <property type="term" value="P:fatty acid beta-oxidation using acyl-CoA dehydrogenase"/>
    <property type="evidence" value="ECO:0007669"/>
    <property type="project" value="TreeGrafter"/>
</dbReference>
<dbReference type="SMART" id="SM01117">
    <property type="entry name" value="Cyt-b5"/>
    <property type="match status" value="1"/>
</dbReference>
<dbReference type="InterPro" id="IPR050741">
    <property type="entry name" value="Acyl-CoA_dehydrogenase"/>
</dbReference>
<dbReference type="AlphaFoldDB" id="C1MGX5"/>
<dbReference type="InterPro" id="IPR013786">
    <property type="entry name" value="AcylCoA_DH/ox_N"/>
</dbReference>
<dbReference type="eggNOG" id="KOG0137">
    <property type="taxonomic scope" value="Eukaryota"/>
</dbReference>
<dbReference type="GO" id="GO:0003995">
    <property type="term" value="F:acyl-CoA dehydrogenase activity"/>
    <property type="evidence" value="ECO:0007669"/>
    <property type="project" value="TreeGrafter"/>
</dbReference>
<keyword evidence="7" id="KW-0560">Oxidoreductase</keyword>
<dbReference type="InterPro" id="IPR036250">
    <property type="entry name" value="AcylCo_DH-like_C"/>
</dbReference>
<dbReference type="InterPro" id="IPR009100">
    <property type="entry name" value="AcylCoA_DH/oxidase_NM_dom_sf"/>
</dbReference>
<dbReference type="Proteomes" id="UP000001876">
    <property type="component" value="Unassembled WGS sequence"/>
</dbReference>
<proteinExistence type="inferred from homology"/>
<comment type="similarity">
    <text evidence="2">Belongs to the acyl-CoA dehydrogenase family.</text>
</comment>
<evidence type="ECO:0000313" key="11">
    <source>
        <dbReference type="Proteomes" id="UP000001876"/>
    </source>
</evidence>
<evidence type="ECO:0000256" key="8">
    <source>
        <dbReference type="ARBA" id="ARBA00023004"/>
    </source>
</evidence>
<dbReference type="Pfam" id="PF02771">
    <property type="entry name" value="Acyl-CoA_dh_N"/>
    <property type="match status" value="1"/>
</dbReference>
<dbReference type="SUPFAM" id="SSF56645">
    <property type="entry name" value="Acyl-CoA dehydrogenase NM domain-like"/>
    <property type="match status" value="1"/>
</dbReference>
<evidence type="ECO:0000256" key="1">
    <source>
        <dbReference type="ARBA" id="ARBA00001974"/>
    </source>
</evidence>
<gene>
    <name evidence="10" type="ORF">MICPUCDRAFT_13489</name>
</gene>
<dbReference type="GO" id="GO:0050660">
    <property type="term" value="F:flavin adenine dinucleotide binding"/>
    <property type="evidence" value="ECO:0007669"/>
    <property type="project" value="InterPro"/>
</dbReference>
<dbReference type="Gene3D" id="2.40.110.10">
    <property type="entry name" value="Butyryl-CoA Dehydrogenase, subunit A, domain 2"/>
    <property type="match status" value="1"/>
</dbReference>
<dbReference type="KEGG" id="mpp:MICPUCDRAFT_13489"/>
<dbReference type="Gene3D" id="3.10.120.10">
    <property type="entry name" value="Cytochrome b5-like heme/steroid binding domain"/>
    <property type="match status" value="1"/>
</dbReference>
<keyword evidence="11" id="KW-1185">Reference proteome</keyword>
<keyword evidence="6" id="KW-0274">FAD</keyword>
<dbReference type="eggNOG" id="KOG0537">
    <property type="taxonomic scope" value="Eukaryota"/>
</dbReference>
<dbReference type="FunFam" id="3.10.120.10:FF:000007">
    <property type="entry name" value="Sulfite oxidase, mitochondrial"/>
    <property type="match status" value="1"/>
</dbReference>
<dbReference type="OrthoDB" id="9988775at2759"/>
<evidence type="ECO:0000256" key="4">
    <source>
        <dbReference type="ARBA" id="ARBA00022630"/>
    </source>
</evidence>
<evidence type="ECO:0000256" key="2">
    <source>
        <dbReference type="ARBA" id="ARBA00009347"/>
    </source>
</evidence>
<reference evidence="10 11" key="1">
    <citation type="journal article" date="2009" name="Science">
        <title>Green evolution and dynamic adaptations revealed by genomes of the marine picoeukaryotes Micromonas.</title>
        <authorList>
            <person name="Worden A.Z."/>
            <person name="Lee J.H."/>
            <person name="Mock T."/>
            <person name="Rouze P."/>
            <person name="Simmons M.P."/>
            <person name="Aerts A.L."/>
            <person name="Allen A.E."/>
            <person name="Cuvelier M.L."/>
            <person name="Derelle E."/>
            <person name="Everett M.V."/>
            <person name="Foulon E."/>
            <person name="Grimwood J."/>
            <person name="Gundlach H."/>
            <person name="Henrissat B."/>
            <person name="Napoli C."/>
            <person name="McDonald S.M."/>
            <person name="Parker M.S."/>
            <person name="Rombauts S."/>
            <person name="Salamov A."/>
            <person name="Von Dassow P."/>
            <person name="Badger J.H."/>
            <person name="Coutinho P.M."/>
            <person name="Demir E."/>
            <person name="Dubchak I."/>
            <person name="Gentemann C."/>
            <person name="Eikrem W."/>
            <person name="Gready J.E."/>
            <person name="John U."/>
            <person name="Lanier W."/>
            <person name="Lindquist E.A."/>
            <person name="Lucas S."/>
            <person name="Mayer K.F."/>
            <person name="Moreau H."/>
            <person name="Not F."/>
            <person name="Otillar R."/>
            <person name="Panaud O."/>
            <person name="Pangilinan J."/>
            <person name="Paulsen I."/>
            <person name="Piegu B."/>
            <person name="Poliakov A."/>
            <person name="Robbens S."/>
            <person name="Schmutz J."/>
            <person name="Toulza E."/>
            <person name="Wyss T."/>
            <person name="Zelensky A."/>
            <person name="Zhou K."/>
            <person name="Armbrust E.V."/>
            <person name="Bhattacharya D."/>
            <person name="Goodenough U.W."/>
            <person name="Van de Peer Y."/>
            <person name="Grigoriev I.V."/>
        </authorList>
    </citation>
    <scope>NUCLEOTIDE SEQUENCE [LARGE SCALE GENOMIC DNA]</scope>
    <source>
        <strain evidence="10 11">CCMP1545</strain>
    </source>
</reference>
<dbReference type="STRING" id="564608.C1MGX5"/>
<evidence type="ECO:0000259" key="9">
    <source>
        <dbReference type="PROSITE" id="PS50255"/>
    </source>
</evidence>
<sequence>MSATRYTRDEVAKHNTAESNWIIIDDKVYDVTKFARFHPGGKAFVDASAGSDATKNFYAFHRQDVLKSMASKYLIGTLVDAPSAKKASVTLKPGELSKVPYAESGAFQGLPSSFYDESHHRFRADLRKFFDERVVPDAAANDAAGKPPPHELWKEMGKRGMLAMRIQNGPWLEDLVQNCGVVLPGGITPKQFDCFHELIAHEEFCRLGVPGYCDGLGAGFVIGIPPVLQFGNPELARKVGREVLLGEKRIALAISGPEAGSDVAGLTCTPCGKFYVVNGVKKWITNGHFADYFVTAVRTGGPGVGGVSLLLVERSEGLETKPIKTSYSPSAGTAYVTYDDVKVPAENLLGEENGGFKCIMHNFNHERWYIVAGANRASRLVVEECYKWANQRVVFGNPLIAQPVIRNKLARITSLVEGVHAWLEAITYQMQHMTHAEQANHLAGPIALLKLFCTRSANVVSDEACQIFGGRAITQTGMGKVVEQFQRSAKFAAILGGSEEIMAELGVKQAMRGFPNARL</sequence>
<dbReference type="SUPFAM" id="SSF47203">
    <property type="entry name" value="Acyl-CoA dehydrogenase C-terminal domain-like"/>
    <property type="match status" value="1"/>
</dbReference>
<dbReference type="InterPro" id="IPR046373">
    <property type="entry name" value="Acyl-CoA_Oxase/DH_mid-dom_sf"/>
</dbReference>
<evidence type="ECO:0000256" key="5">
    <source>
        <dbReference type="ARBA" id="ARBA00022723"/>
    </source>
</evidence>
<dbReference type="Gene3D" id="1.20.140.10">
    <property type="entry name" value="Butyryl-CoA Dehydrogenase, subunit A, domain 3"/>
    <property type="match status" value="1"/>
</dbReference>
<dbReference type="InterPro" id="IPR009075">
    <property type="entry name" value="AcylCo_DH/oxidase_C"/>
</dbReference>
<dbReference type="InterPro" id="IPR001199">
    <property type="entry name" value="Cyt_B5-like_heme/steroid-bd"/>
</dbReference>
<dbReference type="Pfam" id="PF00441">
    <property type="entry name" value="Acyl-CoA_dh_1"/>
    <property type="match status" value="1"/>
</dbReference>
<dbReference type="GO" id="GO:0005737">
    <property type="term" value="C:cytoplasm"/>
    <property type="evidence" value="ECO:0007669"/>
    <property type="project" value="TreeGrafter"/>
</dbReference>
<keyword evidence="8" id="KW-0408">Iron</keyword>
<dbReference type="InterPro" id="IPR006091">
    <property type="entry name" value="Acyl-CoA_Oxase/DH_mid-dom"/>
</dbReference>
<dbReference type="EMBL" id="GG663735">
    <property type="protein sequence ID" value="EEH60648.1"/>
    <property type="molecule type" value="Genomic_DNA"/>
</dbReference>
<dbReference type="RefSeq" id="XP_003055396.1">
    <property type="nucleotide sequence ID" value="XM_003055350.1"/>
</dbReference>
<dbReference type="PROSITE" id="PS50255">
    <property type="entry name" value="CYTOCHROME_B5_2"/>
    <property type="match status" value="1"/>
</dbReference>
<dbReference type="PRINTS" id="PR00363">
    <property type="entry name" value="CYTOCHROMEB5"/>
</dbReference>
<dbReference type="PANTHER" id="PTHR48083">
    <property type="entry name" value="MEDIUM-CHAIN SPECIFIC ACYL-COA DEHYDROGENASE, MITOCHONDRIAL-RELATED"/>
    <property type="match status" value="1"/>
</dbReference>
<accession>C1MGX5</accession>
<evidence type="ECO:0000256" key="6">
    <source>
        <dbReference type="ARBA" id="ARBA00022827"/>
    </source>
</evidence>
<dbReference type="PANTHER" id="PTHR48083:SF28">
    <property type="entry name" value="ACYL-COA DEHYDROGENASE FAMILY PROTEIN (AFU_ORTHOLOGUE AFUA_6G10880)-RELATED"/>
    <property type="match status" value="1"/>
</dbReference>
<dbReference type="Gene3D" id="1.10.540.10">
    <property type="entry name" value="Acyl-CoA dehydrogenase/oxidase, N-terminal domain"/>
    <property type="match status" value="1"/>
</dbReference>
<dbReference type="InterPro" id="IPR037069">
    <property type="entry name" value="AcylCoA_DH/ox_N_sf"/>
</dbReference>
<organism evidence="11">
    <name type="scientific">Micromonas pusilla (strain CCMP1545)</name>
    <name type="common">Picoplanktonic green alga</name>
    <dbReference type="NCBI Taxonomy" id="564608"/>
    <lineage>
        <taxon>Eukaryota</taxon>
        <taxon>Viridiplantae</taxon>
        <taxon>Chlorophyta</taxon>
        <taxon>Mamiellophyceae</taxon>
        <taxon>Mamiellales</taxon>
        <taxon>Mamiellaceae</taxon>
        <taxon>Micromonas</taxon>
    </lineage>
</organism>
<dbReference type="InterPro" id="IPR036400">
    <property type="entry name" value="Cyt_B5-like_heme/steroid_sf"/>
</dbReference>
<feature type="domain" description="Cytochrome b5 heme-binding" evidence="9">
    <location>
        <begin position="3"/>
        <end position="79"/>
    </location>
</feature>
<keyword evidence="3" id="KW-0349">Heme</keyword>
<comment type="cofactor">
    <cofactor evidence="1">
        <name>FAD</name>
        <dbReference type="ChEBI" id="CHEBI:57692"/>
    </cofactor>
</comment>
<dbReference type="OMA" id="EQPVMRQ"/>
<protein>
    <submittedName>
        <fullName evidence="10">Cytochrome b5-like protein</fullName>
    </submittedName>
</protein>